<feature type="domain" description="DUF6534" evidence="3">
    <location>
        <begin position="190"/>
        <end position="276"/>
    </location>
</feature>
<protein>
    <recommendedName>
        <fullName evidence="3">DUF6534 domain-containing protein</fullName>
    </recommendedName>
</protein>
<dbReference type="STRING" id="27342.A0A0H2RIC8"/>
<evidence type="ECO:0000256" key="2">
    <source>
        <dbReference type="SAM" id="Phobius"/>
    </source>
</evidence>
<feature type="compositionally biased region" description="Polar residues" evidence="1">
    <location>
        <begin position="414"/>
        <end position="426"/>
    </location>
</feature>
<proteinExistence type="predicted"/>
<feature type="compositionally biased region" description="Low complexity" evidence="1">
    <location>
        <begin position="496"/>
        <end position="510"/>
    </location>
</feature>
<dbReference type="AlphaFoldDB" id="A0A0H2RIC8"/>
<feature type="transmembrane region" description="Helical" evidence="2">
    <location>
        <begin position="51"/>
        <end position="74"/>
    </location>
</feature>
<dbReference type="InParanoid" id="A0A0H2RIC8"/>
<sequence length="549" mass="59220">MAPTGSIDIRATFGSALIGALVTMILYGVTALQTYMYFIRYPKDPRWTKNIVSSLWIMDTFHICLVSHAIYYYLVINYDNPASLQAGIWSLYLSIGVNVTIAFVTQCFFTHRLHQLSGGKWWITGPIFITVIAHFCFGIGISRPTLNPFDPNQIQLPLPLETMIELYQKEDFNNLSQITYIAALPFAVLAVLSDVLITVALCVLLHNSRTGFRSTNSMLNLIIVYAINRCLLTSIIAIIEMVMFVTAQETLWYLAADFVVGKLYANSLLATLNSRSALAGKGMEDEEDADITNTSLHIGGFSQPIVLESQYSTKRFDGPKKVENEVVSVSMVNPQADSRDTSFGTKHSGSKRTGNATRGTSSSNDLKSGSKRSGSKLSESLVLTSKINLSSASGSKSSGSKESESRVLARSSLKDTASPASASNRSGGDHPESQVLAQSGNSDGKDRASPSNRSGGSGGNHSESTKDEPSASKISPASKNEQLSENEPPVRKSSVHSTTHSTFGSASSSGESDKVEVSVRSVAQSSSAPTMRSNAKASTIDEETHMIDV</sequence>
<evidence type="ECO:0000256" key="1">
    <source>
        <dbReference type="SAM" id="MobiDB-lite"/>
    </source>
</evidence>
<dbReference type="Proteomes" id="UP000053477">
    <property type="component" value="Unassembled WGS sequence"/>
</dbReference>
<evidence type="ECO:0000313" key="4">
    <source>
        <dbReference type="EMBL" id="KLO11554.1"/>
    </source>
</evidence>
<keyword evidence="2" id="KW-0472">Membrane</keyword>
<feature type="compositionally biased region" description="Polar residues" evidence="1">
    <location>
        <begin position="528"/>
        <end position="537"/>
    </location>
</feature>
<feature type="transmembrane region" description="Helical" evidence="2">
    <location>
        <begin position="178"/>
        <end position="206"/>
    </location>
</feature>
<dbReference type="EMBL" id="KQ085997">
    <property type="protein sequence ID" value="KLO11554.1"/>
    <property type="molecule type" value="Genomic_DNA"/>
</dbReference>
<dbReference type="OrthoDB" id="3012488at2759"/>
<feature type="transmembrane region" description="Helical" evidence="2">
    <location>
        <begin position="121"/>
        <end position="141"/>
    </location>
</feature>
<feature type="compositionally biased region" description="Polar residues" evidence="1">
    <location>
        <begin position="341"/>
        <end position="365"/>
    </location>
</feature>
<gene>
    <name evidence="4" type="ORF">SCHPADRAFT_464941</name>
</gene>
<feature type="transmembrane region" description="Helical" evidence="2">
    <location>
        <begin position="12"/>
        <end position="39"/>
    </location>
</feature>
<reference evidence="4 5" key="1">
    <citation type="submission" date="2015-04" db="EMBL/GenBank/DDBJ databases">
        <title>Complete genome sequence of Schizopora paradoxa KUC8140, a cosmopolitan wood degrader in East Asia.</title>
        <authorList>
            <consortium name="DOE Joint Genome Institute"/>
            <person name="Min B."/>
            <person name="Park H."/>
            <person name="Jang Y."/>
            <person name="Kim J.-J."/>
            <person name="Kim K.H."/>
            <person name="Pangilinan J."/>
            <person name="Lipzen A."/>
            <person name="Riley R."/>
            <person name="Grigoriev I.V."/>
            <person name="Spatafora J.W."/>
            <person name="Choi I.-G."/>
        </authorList>
    </citation>
    <scope>NUCLEOTIDE SEQUENCE [LARGE SCALE GENOMIC DNA]</scope>
    <source>
        <strain evidence="4 5">KUC8140</strain>
    </source>
</reference>
<keyword evidence="2" id="KW-1133">Transmembrane helix</keyword>
<dbReference type="PANTHER" id="PTHR40465">
    <property type="entry name" value="CHROMOSOME 1, WHOLE GENOME SHOTGUN SEQUENCE"/>
    <property type="match status" value="1"/>
</dbReference>
<dbReference type="InterPro" id="IPR045339">
    <property type="entry name" value="DUF6534"/>
</dbReference>
<feature type="region of interest" description="Disordered" evidence="1">
    <location>
        <begin position="331"/>
        <end position="549"/>
    </location>
</feature>
<feature type="compositionally biased region" description="Polar residues" evidence="1">
    <location>
        <begin position="472"/>
        <end position="485"/>
    </location>
</feature>
<name>A0A0H2RIC8_9AGAM</name>
<feature type="transmembrane region" description="Helical" evidence="2">
    <location>
        <begin position="218"/>
        <end position="239"/>
    </location>
</feature>
<evidence type="ECO:0000259" key="3">
    <source>
        <dbReference type="Pfam" id="PF20152"/>
    </source>
</evidence>
<dbReference type="Pfam" id="PF20152">
    <property type="entry name" value="DUF6534"/>
    <property type="match status" value="1"/>
</dbReference>
<feature type="compositionally biased region" description="Low complexity" evidence="1">
    <location>
        <begin position="518"/>
        <end position="527"/>
    </location>
</feature>
<dbReference type="PANTHER" id="PTHR40465:SF1">
    <property type="entry name" value="DUF6534 DOMAIN-CONTAINING PROTEIN"/>
    <property type="match status" value="1"/>
</dbReference>
<evidence type="ECO:0000313" key="5">
    <source>
        <dbReference type="Proteomes" id="UP000053477"/>
    </source>
</evidence>
<accession>A0A0H2RIC8</accession>
<feature type="transmembrane region" description="Helical" evidence="2">
    <location>
        <begin position="86"/>
        <end position="109"/>
    </location>
</feature>
<organism evidence="4 5">
    <name type="scientific">Schizopora paradoxa</name>
    <dbReference type="NCBI Taxonomy" id="27342"/>
    <lineage>
        <taxon>Eukaryota</taxon>
        <taxon>Fungi</taxon>
        <taxon>Dikarya</taxon>
        <taxon>Basidiomycota</taxon>
        <taxon>Agaricomycotina</taxon>
        <taxon>Agaricomycetes</taxon>
        <taxon>Hymenochaetales</taxon>
        <taxon>Schizoporaceae</taxon>
        <taxon>Schizopora</taxon>
    </lineage>
</organism>
<keyword evidence="2" id="KW-0812">Transmembrane</keyword>
<keyword evidence="5" id="KW-1185">Reference proteome</keyword>